<dbReference type="Proteomes" id="UP000727407">
    <property type="component" value="Unassembled WGS sequence"/>
</dbReference>
<organism evidence="1 2">
    <name type="scientific">Clarias magur</name>
    <name type="common">Asian catfish</name>
    <name type="synonym">Macropteronotus magur</name>
    <dbReference type="NCBI Taxonomy" id="1594786"/>
    <lineage>
        <taxon>Eukaryota</taxon>
        <taxon>Metazoa</taxon>
        <taxon>Chordata</taxon>
        <taxon>Craniata</taxon>
        <taxon>Vertebrata</taxon>
        <taxon>Euteleostomi</taxon>
        <taxon>Actinopterygii</taxon>
        <taxon>Neopterygii</taxon>
        <taxon>Teleostei</taxon>
        <taxon>Ostariophysi</taxon>
        <taxon>Siluriformes</taxon>
        <taxon>Clariidae</taxon>
        <taxon>Clarias</taxon>
    </lineage>
</organism>
<proteinExistence type="predicted"/>
<evidence type="ECO:0000313" key="2">
    <source>
        <dbReference type="Proteomes" id="UP000727407"/>
    </source>
</evidence>
<keyword evidence="2" id="KW-1185">Reference proteome</keyword>
<sequence>VSERAVGDRVLVIAPIMKDLLDATSLVWSIGSTIYEYRNKNQAEEQMKKLNEFIMILQNHLQ</sequence>
<name>A0A8J4TTF4_CLAMG</name>
<comment type="caution">
    <text evidence="1">The sequence shown here is derived from an EMBL/GenBank/DDBJ whole genome shotgun (WGS) entry which is preliminary data.</text>
</comment>
<dbReference type="EMBL" id="QNUK01000252">
    <property type="protein sequence ID" value="KAF5897004.1"/>
    <property type="molecule type" value="Genomic_DNA"/>
</dbReference>
<evidence type="ECO:0000313" key="1">
    <source>
        <dbReference type="EMBL" id="KAF5897004.1"/>
    </source>
</evidence>
<reference evidence="1" key="1">
    <citation type="submission" date="2020-07" db="EMBL/GenBank/DDBJ databases">
        <title>Clarias magur genome sequencing, assembly and annotation.</title>
        <authorList>
            <person name="Kushwaha B."/>
            <person name="Kumar R."/>
            <person name="Das P."/>
            <person name="Joshi C.G."/>
            <person name="Kumar D."/>
            <person name="Nagpure N.S."/>
            <person name="Pandey M."/>
            <person name="Agarwal S."/>
            <person name="Srivastava S."/>
            <person name="Singh M."/>
            <person name="Sahoo L."/>
            <person name="Jayasankar P."/>
            <person name="Meher P.K."/>
            <person name="Koringa P.G."/>
            <person name="Iquebal M.A."/>
            <person name="Das S.P."/>
            <person name="Bit A."/>
            <person name="Patnaik S."/>
            <person name="Patel N."/>
            <person name="Shah T.M."/>
            <person name="Hinsu A."/>
            <person name="Jena J.K."/>
        </authorList>
    </citation>
    <scope>NUCLEOTIDE SEQUENCE</scope>
    <source>
        <strain evidence="1">CIFAMagur01</strain>
        <tissue evidence="1">Testis</tissue>
    </source>
</reference>
<accession>A0A8J4TTF4</accession>
<protein>
    <submittedName>
        <fullName evidence="1">Uncharacterized protein</fullName>
    </submittedName>
</protein>
<dbReference type="AlphaFoldDB" id="A0A8J4TTF4"/>
<feature type="non-terminal residue" evidence="1">
    <location>
        <position position="1"/>
    </location>
</feature>
<gene>
    <name evidence="1" type="ORF">DAT39_013284</name>
</gene>
<feature type="non-terminal residue" evidence="1">
    <location>
        <position position="62"/>
    </location>
</feature>